<dbReference type="EMBL" id="BGPR01001709">
    <property type="protein sequence ID" value="GBM59975.1"/>
    <property type="molecule type" value="Genomic_DNA"/>
</dbReference>
<keyword evidence="2" id="KW-1185">Reference proteome</keyword>
<dbReference type="AlphaFoldDB" id="A0A4Y2H4M4"/>
<reference evidence="1 2" key="1">
    <citation type="journal article" date="2019" name="Sci. Rep.">
        <title>Orb-weaving spider Araneus ventricosus genome elucidates the spidroin gene catalogue.</title>
        <authorList>
            <person name="Kono N."/>
            <person name="Nakamura H."/>
            <person name="Ohtoshi R."/>
            <person name="Moran D.A.P."/>
            <person name="Shinohara A."/>
            <person name="Yoshida Y."/>
            <person name="Fujiwara M."/>
            <person name="Mori M."/>
            <person name="Tomita M."/>
            <person name="Arakawa K."/>
        </authorList>
    </citation>
    <scope>NUCLEOTIDE SEQUENCE [LARGE SCALE GENOMIC DNA]</scope>
</reference>
<evidence type="ECO:0000313" key="2">
    <source>
        <dbReference type="Proteomes" id="UP000499080"/>
    </source>
</evidence>
<dbReference type="OrthoDB" id="8043281at2759"/>
<proteinExistence type="predicted"/>
<protein>
    <submittedName>
        <fullName evidence="1">Uncharacterized protein</fullName>
    </submittedName>
</protein>
<organism evidence="1 2">
    <name type="scientific">Araneus ventricosus</name>
    <name type="common">Orbweaver spider</name>
    <name type="synonym">Epeira ventricosa</name>
    <dbReference type="NCBI Taxonomy" id="182803"/>
    <lineage>
        <taxon>Eukaryota</taxon>
        <taxon>Metazoa</taxon>
        <taxon>Ecdysozoa</taxon>
        <taxon>Arthropoda</taxon>
        <taxon>Chelicerata</taxon>
        <taxon>Arachnida</taxon>
        <taxon>Araneae</taxon>
        <taxon>Araneomorphae</taxon>
        <taxon>Entelegynae</taxon>
        <taxon>Araneoidea</taxon>
        <taxon>Araneidae</taxon>
        <taxon>Araneus</taxon>
    </lineage>
</organism>
<dbReference type="Proteomes" id="UP000499080">
    <property type="component" value="Unassembled WGS sequence"/>
</dbReference>
<sequence>MEEIYSYLDGKDDCQYSAEELMEKIFGKKPTPSEALPPADSIKRLKSVPNAEDVGKLGVLELLTSENMKTSELQQIVAQDEKTFL</sequence>
<comment type="caution">
    <text evidence="1">The sequence shown here is derived from an EMBL/GenBank/DDBJ whole genome shotgun (WGS) entry which is preliminary data.</text>
</comment>
<gene>
    <name evidence="1" type="ORF">AVEN_245575_1</name>
</gene>
<accession>A0A4Y2H4M4</accession>
<name>A0A4Y2H4M4_ARAVE</name>
<evidence type="ECO:0000313" key="1">
    <source>
        <dbReference type="EMBL" id="GBM59975.1"/>
    </source>
</evidence>